<evidence type="ECO:0000256" key="1">
    <source>
        <dbReference type="SAM" id="MobiDB-lite"/>
    </source>
</evidence>
<dbReference type="AlphaFoldDB" id="A0A9D3SS17"/>
<comment type="caution">
    <text evidence="2">The sequence shown here is derived from an EMBL/GenBank/DDBJ whole genome shotgun (WGS) entry which is preliminary data.</text>
</comment>
<feature type="compositionally biased region" description="Basic and acidic residues" evidence="1">
    <location>
        <begin position="67"/>
        <end position="76"/>
    </location>
</feature>
<feature type="compositionally biased region" description="Basic and acidic residues" evidence="1">
    <location>
        <begin position="47"/>
        <end position="60"/>
    </location>
</feature>
<evidence type="ECO:0000313" key="3">
    <source>
        <dbReference type="Proteomes" id="UP000824219"/>
    </source>
</evidence>
<name>A0A9D3SS17_9TELE</name>
<organism evidence="2 3">
    <name type="scientific">Hemibagrus wyckioides</name>
    <dbReference type="NCBI Taxonomy" id="337641"/>
    <lineage>
        <taxon>Eukaryota</taxon>
        <taxon>Metazoa</taxon>
        <taxon>Chordata</taxon>
        <taxon>Craniata</taxon>
        <taxon>Vertebrata</taxon>
        <taxon>Euteleostomi</taxon>
        <taxon>Actinopterygii</taxon>
        <taxon>Neopterygii</taxon>
        <taxon>Teleostei</taxon>
        <taxon>Ostariophysi</taxon>
        <taxon>Siluriformes</taxon>
        <taxon>Bagridae</taxon>
        <taxon>Hemibagrus</taxon>
    </lineage>
</organism>
<accession>A0A9D3SS17</accession>
<proteinExistence type="predicted"/>
<dbReference type="Proteomes" id="UP000824219">
    <property type="component" value="Linkage Group LG03"/>
</dbReference>
<gene>
    <name evidence="2" type="ORF">KOW79_002929</name>
</gene>
<dbReference type="EMBL" id="JAHKSW010000003">
    <property type="protein sequence ID" value="KAG7334522.1"/>
    <property type="molecule type" value="Genomic_DNA"/>
</dbReference>
<protein>
    <submittedName>
        <fullName evidence="2">Uncharacterized protein</fullName>
    </submittedName>
</protein>
<sequence>MFRGRLKTCQTSERTEVTDEQPTCPPFRTRTKRYGPDRLGYARSPGKQKERETYKEEKKPTTTNKNASEEEKRKVEQMEIRTFRIIAKVLRQNPQTHEMSKNLHTDPSI</sequence>
<feature type="region of interest" description="Disordered" evidence="1">
    <location>
        <begin position="1"/>
        <end position="76"/>
    </location>
</feature>
<reference evidence="2 3" key="1">
    <citation type="submission" date="2021-06" db="EMBL/GenBank/DDBJ databases">
        <title>Chromosome-level genome assembly of the red-tail catfish (Hemibagrus wyckioides).</title>
        <authorList>
            <person name="Shao F."/>
        </authorList>
    </citation>
    <scope>NUCLEOTIDE SEQUENCE [LARGE SCALE GENOMIC DNA]</scope>
    <source>
        <strain evidence="2">EC202008001</strain>
        <tissue evidence="2">Blood</tissue>
    </source>
</reference>
<keyword evidence="3" id="KW-1185">Reference proteome</keyword>
<evidence type="ECO:0000313" key="2">
    <source>
        <dbReference type="EMBL" id="KAG7334522.1"/>
    </source>
</evidence>